<dbReference type="GO" id="GO:0042602">
    <property type="term" value="F:riboflavin reductase (NADPH) activity"/>
    <property type="evidence" value="ECO:0007669"/>
    <property type="project" value="TreeGrafter"/>
</dbReference>
<dbReference type="InterPro" id="IPR050268">
    <property type="entry name" value="NADH-dep_flavin_reductase"/>
</dbReference>
<dbReference type="AlphaFoldDB" id="A0A1G6RXW7"/>
<organism evidence="3 4">
    <name type="scientific">Actinokineospora iranica</name>
    <dbReference type="NCBI Taxonomy" id="1271860"/>
    <lineage>
        <taxon>Bacteria</taxon>
        <taxon>Bacillati</taxon>
        <taxon>Actinomycetota</taxon>
        <taxon>Actinomycetes</taxon>
        <taxon>Pseudonocardiales</taxon>
        <taxon>Pseudonocardiaceae</taxon>
        <taxon>Actinokineospora</taxon>
    </lineage>
</organism>
<evidence type="ECO:0000259" key="2">
    <source>
        <dbReference type="SMART" id="SM00903"/>
    </source>
</evidence>
<dbReference type="Gene3D" id="2.30.110.10">
    <property type="entry name" value="Electron Transport, Fmn-binding Protein, Chain A"/>
    <property type="match status" value="1"/>
</dbReference>
<name>A0A1G6RXW7_9PSEU</name>
<keyword evidence="1" id="KW-0560">Oxidoreductase</keyword>
<dbReference type="GO" id="GO:0010181">
    <property type="term" value="F:FMN binding"/>
    <property type="evidence" value="ECO:0007669"/>
    <property type="project" value="InterPro"/>
</dbReference>
<gene>
    <name evidence="3" type="ORF">SAMN05216174_10792</name>
</gene>
<dbReference type="OrthoDB" id="3677205at2"/>
<dbReference type="SMART" id="SM00903">
    <property type="entry name" value="Flavin_Reduct"/>
    <property type="match status" value="1"/>
</dbReference>
<sequence length="179" mass="18779">MADNRKTANLIADPGTVTPSALREVMGELATGVVVLSVGGEHIHGMTANAFTSLSLDPPLVLCCVAHTAVMHGAISAAGRFGVSVMNAGQEDLARHFADKARPLGPAQFAGLDWQPGARTRAPLLSGAMAWLECDLAGSYECGDHSIFVGAVLSAGRGSGEQALLFHRGRFHRLAHRER</sequence>
<feature type="domain" description="Flavin reductase like" evidence="2">
    <location>
        <begin position="26"/>
        <end position="173"/>
    </location>
</feature>
<evidence type="ECO:0000313" key="3">
    <source>
        <dbReference type="EMBL" id="SDD09428.1"/>
    </source>
</evidence>
<keyword evidence="4" id="KW-1185">Reference proteome</keyword>
<dbReference type="PANTHER" id="PTHR30466">
    <property type="entry name" value="FLAVIN REDUCTASE"/>
    <property type="match status" value="1"/>
</dbReference>
<evidence type="ECO:0000256" key="1">
    <source>
        <dbReference type="ARBA" id="ARBA00023002"/>
    </source>
</evidence>
<dbReference type="SUPFAM" id="SSF50475">
    <property type="entry name" value="FMN-binding split barrel"/>
    <property type="match status" value="1"/>
</dbReference>
<proteinExistence type="predicted"/>
<dbReference type="InterPro" id="IPR012349">
    <property type="entry name" value="Split_barrel_FMN-bd"/>
</dbReference>
<dbReference type="InterPro" id="IPR002563">
    <property type="entry name" value="Flavin_Rdtase-like_dom"/>
</dbReference>
<protein>
    <submittedName>
        <fullName evidence="3">NADH-FMN oxidoreductase RutF, flavin reductase (DIM6/NTAB) family</fullName>
    </submittedName>
</protein>
<dbReference type="EMBL" id="FMZZ01000007">
    <property type="protein sequence ID" value="SDD09428.1"/>
    <property type="molecule type" value="Genomic_DNA"/>
</dbReference>
<evidence type="ECO:0000313" key="4">
    <source>
        <dbReference type="Proteomes" id="UP000199501"/>
    </source>
</evidence>
<dbReference type="Proteomes" id="UP000199501">
    <property type="component" value="Unassembled WGS sequence"/>
</dbReference>
<dbReference type="STRING" id="1271860.SAMN05216174_10792"/>
<accession>A0A1G6RXW7</accession>
<dbReference type="Pfam" id="PF01613">
    <property type="entry name" value="Flavin_Reduct"/>
    <property type="match status" value="1"/>
</dbReference>
<dbReference type="PANTHER" id="PTHR30466:SF1">
    <property type="entry name" value="FMN REDUCTASE (NADH) RUTF"/>
    <property type="match status" value="1"/>
</dbReference>
<reference evidence="4" key="1">
    <citation type="submission" date="2016-10" db="EMBL/GenBank/DDBJ databases">
        <authorList>
            <person name="Varghese N."/>
            <person name="Submissions S."/>
        </authorList>
    </citation>
    <scope>NUCLEOTIDE SEQUENCE [LARGE SCALE GENOMIC DNA]</scope>
    <source>
        <strain evidence="4">IBRC-M 10403</strain>
    </source>
</reference>
<dbReference type="RefSeq" id="WP_091451128.1">
    <property type="nucleotide sequence ID" value="NZ_FMZZ01000007.1"/>
</dbReference>